<dbReference type="SUPFAM" id="SSF57701">
    <property type="entry name" value="Zn2/Cys6 DNA-binding domain"/>
    <property type="match status" value="1"/>
</dbReference>
<accession>A0A0G4LRY4</accession>
<dbReference type="CDD" id="cd00067">
    <property type="entry name" value="GAL4"/>
    <property type="match status" value="1"/>
</dbReference>
<dbReference type="GO" id="GO:0008270">
    <property type="term" value="F:zinc ion binding"/>
    <property type="evidence" value="ECO:0007669"/>
    <property type="project" value="InterPro"/>
</dbReference>
<dbReference type="GO" id="GO:0005634">
    <property type="term" value="C:nucleus"/>
    <property type="evidence" value="ECO:0007669"/>
    <property type="project" value="UniProtKB-SubCell"/>
</dbReference>
<keyword evidence="2" id="KW-0539">Nucleus</keyword>
<evidence type="ECO:0000256" key="1">
    <source>
        <dbReference type="ARBA" id="ARBA00004123"/>
    </source>
</evidence>
<organism evidence="4 5">
    <name type="scientific">Verticillium longisporum</name>
    <name type="common">Verticillium dahliae var. longisporum</name>
    <dbReference type="NCBI Taxonomy" id="100787"/>
    <lineage>
        <taxon>Eukaryota</taxon>
        <taxon>Fungi</taxon>
        <taxon>Dikarya</taxon>
        <taxon>Ascomycota</taxon>
        <taxon>Pezizomycotina</taxon>
        <taxon>Sordariomycetes</taxon>
        <taxon>Hypocreomycetidae</taxon>
        <taxon>Glomerellales</taxon>
        <taxon>Plectosphaerellaceae</taxon>
        <taxon>Verticillium</taxon>
    </lineage>
</organism>
<dbReference type="Gene3D" id="4.10.240.10">
    <property type="entry name" value="Zn(2)-C6 fungal-type DNA-binding domain"/>
    <property type="match status" value="1"/>
</dbReference>
<evidence type="ECO:0000259" key="3">
    <source>
        <dbReference type="PROSITE" id="PS50048"/>
    </source>
</evidence>
<proteinExistence type="predicted"/>
<dbReference type="EMBL" id="CVQH01017779">
    <property type="protein sequence ID" value="CRK24811.1"/>
    <property type="molecule type" value="Genomic_DNA"/>
</dbReference>
<name>A0A0G4LRY4_VERLO</name>
<dbReference type="AlphaFoldDB" id="A0A0G4LRY4"/>
<evidence type="ECO:0000256" key="2">
    <source>
        <dbReference type="ARBA" id="ARBA00023242"/>
    </source>
</evidence>
<feature type="domain" description="Zn(2)-C6 fungal-type" evidence="3">
    <location>
        <begin position="19"/>
        <end position="47"/>
    </location>
</feature>
<dbReference type="GO" id="GO:0000981">
    <property type="term" value="F:DNA-binding transcription factor activity, RNA polymerase II-specific"/>
    <property type="evidence" value="ECO:0007669"/>
    <property type="project" value="InterPro"/>
</dbReference>
<evidence type="ECO:0000313" key="4">
    <source>
        <dbReference type="EMBL" id="CRK24811.1"/>
    </source>
</evidence>
<gene>
    <name evidence="4" type="ORF">BN1708_003929</name>
</gene>
<dbReference type="Pfam" id="PF00172">
    <property type="entry name" value="Zn_clus"/>
    <property type="match status" value="1"/>
</dbReference>
<keyword evidence="5" id="KW-1185">Reference proteome</keyword>
<sequence length="522" mass="58631">MKPKHHLESDSAGISSKKRCGTCIERKISCDRVFPQCSNCIRSNRKCQGYGIRLSWPKDGNKKRLIVSRSTHSMGGRKENHKSPGPFHMINVSSWDMRLCASLKSRQGSITLSPQYPLSWSSSGLTAPEMDLLYYYQHCLSEKMVTFSAQPLGLALQRIALSDGSSSTSALQRALLALSALYRHGHGLRAEEMKLSALQALSKSVNQATDVKIAVQHVAASMVLSVFETQQTAETTNQWLFYLRGATSIVRSHSTAAFCSITDGGSILEWVYYHGLLARFSLRHWREPRQESKDDAAEYTKPTHNPWTTVDDTLLDTSAHYMKEGLRHNIMFEPLNVLSSVVAELVPRHDRAARTTQYRTRVRELGHQVRKMRTSGDQMTGDAVAKVRTAKAEAYRMSTIIYMSRVTGESVVPESDIPLLVERGLRMTSLISSCERPLPLLILGSEARTDEARVRVLDLLGAANDRGRDRDLRSVRWLLHALWTQDDLASDEDREVDYIDKLSYVFSSSVLVPHFACRSALL</sequence>
<comment type="subcellular location">
    <subcellularLocation>
        <location evidence="1">Nucleus</location>
    </subcellularLocation>
</comment>
<dbReference type="GO" id="GO:0000976">
    <property type="term" value="F:transcription cis-regulatory region binding"/>
    <property type="evidence" value="ECO:0007669"/>
    <property type="project" value="TreeGrafter"/>
</dbReference>
<dbReference type="InterPro" id="IPR036864">
    <property type="entry name" value="Zn2-C6_fun-type_DNA-bd_sf"/>
</dbReference>
<dbReference type="PANTHER" id="PTHR37534:SF39">
    <property type="entry name" value="TRANSCRIPTION FACTOR DOMAIN-CONTAINING PROTEIN"/>
    <property type="match status" value="1"/>
</dbReference>
<dbReference type="SMART" id="SM00066">
    <property type="entry name" value="GAL4"/>
    <property type="match status" value="1"/>
</dbReference>
<reference evidence="5" key="1">
    <citation type="submission" date="2015-05" db="EMBL/GenBank/DDBJ databases">
        <authorList>
            <person name="Fogelqvist Johan"/>
        </authorList>
    </citation>
    <scope>NUCLEOTIDE SEQUENCE [LARGE SCALE GENOMIC DNA]</scope>
</reference>
<dbReference type="PANTHER" id="PTHR37534">
    <property type="entry name" value="TRANSCRIPTIONAL ACTIVATOR PROTEIN UGA3"/>
    <property type="match status" value="1"/>
</dbReference>
<protein>
    <recommendedName>
        <fullName evidence="3">Zn(2)-C6 fungal-type domain-containing protein</fullName>
    </recommendedName>
</protein>
<dbReference type="PROSITE" id="PS50048">
    <property type="entry name" value="ZN2_CY6_FUNGAL_2"/>
    <property type="match status" value="1"/>
</dbReference>
<dbReference type="Pfam" id="PF11951">
    <property type="entry name" value="Fungal_trans_2"/>
    <property type="match status" value="1"/>
</dbReference>
<dbReference type="InterPro" id="IPR021858">
    <property type="entry name" value="Fun_TF"/>
</dbReference>
<dbReference type="GO" id="GO:0045944">
    <property type="term" value="P:positive regulation of transcription by RNA polymerase II"/>
    <property type="evidence" value="ECO:0007669"/>
    <property type="project" value="TreeGrafter"/>
</dbReference>
<evidence type="ECO:0000313" key="5">
    <source>
        <dbReference type="Proteomes" id="UP000044602"/>
    </source>
</evidence>
<dbReference type="STRING" id="100787.A0A0G4LRY4"/>
<dbReference type="InterPro" id="IPR001138">
    <property type="entry name" value="Zn2Cys6_DnaBD"/>
</dbReference>
<dbReference type="Proteomes" id="UP000044602">
    <property type="component" value="Unassembled WGS sequence"/>
</dbReference>